<name>B0C0V9_ACAM1</name>
<keyword evidence="2" id="KW-1185">Reference proteome</keyword>
<proteinExistence type="predicted"/>
<dbReference type="Proteomes" id="UP000000268">
    <property type="component" value="Chromosome"/>
</dbReference>
<dbReference type="KEGG" id="amr:AM1_2205"/>
<accession>B0C0V9</accession>
<evidence type="ECO:0000313" key="2">
    <source>
        <dbReference type="Proteomes" id="UP000000268"/>
    </source>
</evidence>
<dbReference type="HOGENOM" id="CLU_3057355_0_0_3"/>
<gene>
    <name evidence="1" type="ordered locus">AM1_2205</name>
</gene>
<dbReference type="AlphaFoldDB" id="B0C0V9"/>
<dbReference type="EMBL" id="CP000828">
    <property type="protein sequence ID" value="ABW27218.1"/>
    <property type="molecule type" value="Genomic_DNA"/>
</dbReference>
<protein>
    <submittedName>
        <fullName evidence="1">Uncharacterized protein</fullName>
    </submittedName>
</protein>
<evidence type="ECO:0000313" key="1">
    <source>
        <dbReference type="EMBL" id="ABW27218.1"/>
    </source>
</evidence>
<reference evidence="1 2" key="1">
    <citation type="journal article" date="2008" name="Proc. Natl. Acad. Sci. U.S.A.">
        <title>Niche adaptation and genome expansion in the chlorophyll d-producing cyanobacterium Acaryochloris marina.</title>
        <authorList>
            <person name="Swingley W.D."/>
            <person name="Chen M."/>
            <person name="Cheung P.C."/>
            <person name="Conrad A.L."/>
            <person name="Dejesa L.C."/>
            <person name="Hao J."/>
            <person name="Honchak B.M."/>
            <person name="Karbach L.E."/>
            <person name="Kurdoglu A."/>
            <person name="Lahiri S."/>
            <person name="Mastrian S.D."/>
            <person name="Miyashita H."/>
            <person name="Page L."/>
            <person name="Ramakrishna P."/>
            <person name="Satoh S."/>
            <person name="Sattley W.M."/>
            <person name="Shimada Y."/>
            <person name="Taylor H.L."/>
            <person name="Tomo T."/>
            <person name="Tsuchiya T."/>
            <person name="Wang Z.T."/>
            <person name="Raymond J."/>
            <person name="Mimuro M."/>
            <person name="Blankenship R.E."/>
            <person name="Touchman J.W."/>
        </authorList>
    </citation>
    <scope>NUCLEOTIDE SEQUENCE [LARGE SCALE GENOMIC DNA]</scope>
    <source>
        <strain evidence="2">MBIC 11017</strain>
    </source>
</reference>
<organism evidence="1 2">
    <name type="scientific">Acaryochloris marina (strain MBIC 11017)</name>
    <dbReference type="NCBI Taxonomy" id="329726"/>
    <lineage>
        <taxon>Bacteria</taxon>
        <taxon>Bacillati</taxon>
        <taxon>Cyanobacteriota</taxon>
        <taxon>Cyanophyceae</taxon>
        <taxon>Acaryochloridales</taxon>
        <taxon>Acaryochloridaceae</taxon>
        <taxon>Acaryochloris</taxon>
    </lineage>
</organism>
<sequence length="53" mass="6321">MQSWDRNIVFREFTTDLRSSLLPFNLLIFSFSLDNYNSVVKSIFDDIRVFEAI</sequence>